<dbReference type="Proteomes" id="UP000176186">
    <property type="component" value="Unassembled WGS sequence"/>
</dbReference>
<protein>
    <submittedName>
        <fullName evidence="1">Uncharacterized protein</fullName>
    </submittedName>
</protein>
<organism evidence="1 2">
    <name type="scientific">Candidatus Gottesmanbacteria bacterium RIFOXYB1_FULL_47_11</name>
    <dbReference type="NCBI Taxonomy" id="1798401"/>
    <lineage>
        <taxon>Bacteria</taxon>
        <taxon>Candidatus Gottesmaniibacteriota</taxon>
    </lineage>
</organism>
<accession>A0A1F6BFV9</accession>
<dbReference type="SUPFAM" id="SSF110849">
    <property type="entry name" value="ParB/Sulfiredoxin"/>
    <property type="match status" value="1"/>
</dbReference>
<proteinExistence type="predicted"/>
<name>A0A1F6BFV9_9BACT</name>
<gene>
    <name evidence="1" type="ORF">A2363_04210</name>
</gene>
<dbReference type="InterPro" id="IPR036086">
    <property type="entry name" value="ParB/Sulfiredoxin_sf"/>
</dbReference>
<dbReference type="AlphaFoldDB" id="A0A1F6BFV9"/>
<evidence type="ECO:0000313" key="2">
    <source>
        <dbReference type="Proteomes" id="UP000176186"/>
    </source>
</evidence>
<dbReference type="EMBL" id="MFKE01000008">
    <property type="protein sequence ID" value="OGG35693.1"/>
    <property type="molecule type" value="Genomic_DNA"/>
</dbReference>
<sequence length="162" mass="17930">MSGARHIEAGDRERSGRVVCRESVPLAALRISDTLAQECRSELDPRKVAYLARSINQGMAEVTPVLVKAHKEKQGTWYEVLHKPGQVAALSQLRQSECPALVLYGHDDFRLTDAPPATLMALAEKGTRIEREEDINVADLLLEGAITDDKHKDKLEMEMGKG</sequence>
<comment type="caution">
    <text evidence="1">The sequence shown here is derived from an EMBL/GenBank/DDBJ whole genome shotgun (WGS) entry which is preliminary data.</text>
</comment>
<reference evidence="1 2" key="1">
    <citation type="journal article" date="2016" name="Nat. Commun.">
        <title>Thousands of microbial genomes shed light on interconnected biogeochemical processes in an aquifer system.</title>
        <authorList>
            <person name="Anantharaman K."/>
            <person name="Brown C.T."/>
            <person name="Hug L.A."/>
            <person name="Sharon I."/>
            <person name="Castelle C.J."/>
            <person name="Probst A.J."/>
            <person name="Thomas B.C."/>
            <person name="Singh A."/>
            <person name="Wilkins M.J."/>
            <person name="Karaoz U."/>
            <person name="Brodie E.L."/>
            <person name="Williams K.H."/>
            <person name="Hubbard S.S."/>
            <person name="Banfield J.F."/>
        </authorList>
    </citation>
    <scope>NUCLEOTIDE SEQUENCE [LARGE SCALE GENOMIC DNA]</scope>
</reference>
<evidence type="ECO:0000313" key="1">
    <source>
        <dbReference type="EMBL" id="OGG35693.1"/>
    </source>
</evidence>
<dbReference type="STRING" id="1798401.A2363_04210"/>